<gene>
    <name evidence="3" type="ORF">J5Y09_14830</name>
</gene>
<feature type="chain" id="PRO_5047487202" evidence="1">
    <location>
        <begin position="21"/>
        <end position="101"/>
    </location>
</feature>
<comment type="caution">
    <text evidence="3">The sequence shown here is derived from an EMBL/GenBank/DDBJ whole genome shotgun (WGS) entry which is preliminary data.</text>
</comment>
<evidence type="ECO:0000313" key="4">
    <source>
        <dbReference type="Proteomes" id="UP000680815"/>
    </source>
</evidence>
<keyword evidence="3" id="KW-0560">Oxidoreductase</keyword>
<feature type="domain" description="ABM" evidence="2">
    <location>
        <begin position="22"/>
        <end position="86"/>
    </location>
</feature>
<sequence length="101" mass="11022">MIRLASLAPAGMLASMPAMAQPVTLINVFEVPEGKLPEAITYWEASRAFLATQPGFIRTRLHQPIAPNARFQLINVAEWESPQAFQPASARMQQEVSGSAT</sequence>
<dbReference type="SUPFAM" id="SSF54909">
    <property type="entry name" value="Dimeric alpha+beta barrel"/>
    <property type="match status" value="1"/>
</dbReference>
<keyword evidence="1" id="KW-0732">Signal</keyword>
<protein>
    <submittedName>
        <fullName evidence="3">Antibiotic biosynthesis monooxygenase</fullName>
    </submittedName>
</protein>
<keyword evidence="4" id="KW-1185">Reference proteome</keyword>
<evidence type="ECO:0000313" key="3">
    <source>
        <dbReference type="EMBL" id="MBP0465198.1"/>
    </source>
</evidence>
<accession>A0ABS4AV08</accession>
<dbReference type="GO" id="GO:0004497">
    <property type="term" value="F:monooxygenase activity"/>
    <property type="evidence" value="ECO:0007669"/>
    <property type="project" value="UniProtKB-KW"/>
</dbReference>
<keyword evidence="3" id="KW-0503">Monooxygenase</keyword>
<dbReference type="Gene3D" id="3.30.70.100">
    <property type="match status" value="1"/>
</dbReference>
<name>A0ABS4AV08_9PROT</name>
<organism evidence="3 4">
    <name type="scientific">Roseomonas nitratireducens</name>
    <dbReference type="NCBI Taxonomy" id="2820810"/>
    <lineage>
        <taxon>Bacteria</taxon>
        <taxon>Pseudomonadati</taxon>
        <taxon>Pseudomonadota</taxon>
        <taxon>Alphaproteobacteria</taxon>
        <taxon>Acetobacterales</taxon>
        <taxon>Roseomonadaceae</taxon>
        <taxon>Roseomonas</taxon>
    </lineage>
</organism>
<reference evidence="3 4" key="1">
    <citation type="submission" date="2021-03" db="EMBL/GenBank/DDBJ databases">
        <authorList>
            <person name="So Y."/>
        </authorList>
    </citation>
    <scope>NUCLEOTIDE SEQUENCE [LARGE SCALE GENOMIC DNA]</scope>
    <source>
        <strain evidence="3 4">PWR1</strain>
    </source>
</reference>
<dbReference type="RefSeq" id="WP_209352591.1">
    <property type="nucleotide sequence ID" value="NZ_JAGIYZ010000014.1"/>
</dbReference>
<dbReference type="Pfam" id="PF03992">
    <property type="entry name" value="ABM"/>
    <property type="match status" value="1"/>
</dbReference>
<dbReference type="InterPro" id="IPR011008">
    <property type="entry name" value="Dimeric_a/b-barrel"/>
</dbReference>
<evidence type="ECO:0000256" key="1">
    <source>
        <dbReference type="SAM" id="SignalP"/>
    </source>
</evidence>
<dbReference type="InterPro" id="IPR007138">
    <property type="entry name" value="ABM_dom"/>
</dbReference>
<dbReference type="Proteomes" id="UP000680815">
    <property type="component" value="Unassembled WGS sequence"/>
</dbReference>
<proteinExistence type="predicted"/>
<feature type="signal peptide" evidence="1">
    <location>
        <begin position="1"/>
        <end position="20"/>
    </location>
</feature>
<evidence type="ECO:0000259" key="2">
    <source>
        <dbReference type="Pfam" id="PF03992"/>
    </source>
</evidence>
<dbReference type="EMBL" id="JAGIYZ010000014">
    <property type="protein sequence ID" value="MBP0465198.1"/>
    <property type="molecule type" value="Genomic_DNA"/>
</dbReference>